<reference evidence="1" key="1">
    <citation type="submission" date="2018-01" db="EMBL/GenBank/DDBJ databases">
        <authorList>
            <person name="Krukenberg V."/>
        </authorList>
    </citation>
    <scope>NUCLEOTIDE SEQUENCE</scope>
    <source>
        <strain evidence="1">E20ANME2</strain>
    </source>
</reference>
<comment type="caution">
    <text evidence="1">The sequence shown here is derived from an EMBL/GenBank/DDBJ whole genome shotgun (WGS) entry which is preliminary data.</text>
</comment>
<proteinExistence type="predicted"/>
<evidence type="ECO:0000313" key="1">
    <source>
        <dbReference type="EMBL" id="PXF57139.1"/>
    </source>
</evidence>
<accession>A0AC61KYJ0</accession>
<protein>
    <submittedName>
        <fullName evidence="1">Uncharacterized protein</fullName>
    </submittedName>
</protein>
<gene>
    <name evidence="1" type="ORF">C4B59_15765</name>
</gene>
<dbReference type="EMBL" id="PQXF01000069">
    <property type="protein sequence ID" value="PXF57139.1"/>
    <property type="molecule type" value="Genomic_DNA"/>
</dbReference>
<name>A0AC61KYJ0_9EURY</name>
<sequence>MNSRTVLLMLSAVVIAAVVYGFVEESSDNRIETVCPTPQPNVTPSATPIPKITSSPTPVPTIEATSAPPLRKKIHQEIDTTPAIAYLQEPYISNITMEDIGFEVSLPRGRDREYDVYPC</sequence>
<organism evidence="1 2">
    <name type="scientific">Candidatus Methanogaster sp</name>
    <dbReference type="NCBI Taxonomy" id="3386292"/>
    <lineage>
        <taxon>Archaea</taxon>
        <taxon>Methanobacteriati</taxon>
        <taxon>Methanobacteriota</taxon>
        <taxon>Stenosarchaea group</taxon>
        <taxon>Methanomicrobia</taxon>
        <taxon>Methanosarcinales</taxon>
        <taxon>ANME-2 cluster</taxon>
        <taxon>Candidatus Methanogasteraceae</taxon>
        <taxon>Candidatus Methanogaster</taxon>
    </lineage>
</organism>
<evidence type="ECO:0000313" key="2">
    <source>
        <dbReference type="Proteomes" id="UP000248329"/>
    </source>
</evidence>
<dbReference type="Proteomes" id="UP000248329">
    <property type="component" value="Unassembled WGS sequence"/>
</dbReference>